<dbReference type="InterPro" id="IPR012910">
    <property type="entry name" value="Plug_dom"/>
</dbReference>
<keyword evidence="5 9" id="KW-0798">TonB box</keyword>
<name>A0ABN0Y0T1_9CAUL</name>
<dbReference type="Pfam" id="PF00593">
    <property type="entry name" value="TonB_dep_Rec_b-barrel"/>
    <property type="match status" value="1"/>
</dbReference>
<dbReference type="PANTHER" id="PTHR40980:SF4">
    <property type="entry name" value="TONB-DEPENDENT RECEPTOR-LIKE BETA-BARREL DOMAIN-CONTAINING PROTEIN"/>
    <property type="match status" value="1"/>
</dbReference>
<evidence type="ECO:0000256" key="8">
    <source>
        <dbReference type="PROSITE-ProRule" id="PRU01360"/>
    </source>
</evidence>
<dbReference type="RefSeq" id="WP_167176136.1">
    <property type="nucleotide sequence ID" value="NZ_BAAAEJ010000003.1"/>
</dbReference>
<sequence>MKLQLLVGVAVTPLVLGLAVLPQVANADSLVAAAASVPAGEGVYGRVTDANGAPLPGVEVTAQGRRAVTNTQGEFHMTGVSGEVVLQARYIGLPTATQSVRVQSGQMTSVVLALGAAEATSVADVVVNGVITEGVARSLNQQRNADGTINVLSADSIGRYPDPNVAESLQRVAGIAIQRDQGEGRYINIRGAPSAFTAVSVDGVAVPSVDPGTRAVDLDTLPSDIVSNVEVSKTLLPSQDADSIAGAVNIKTRSPFDSRRLSLSGYGGASYNDYGGEDIRGGLTASNVFGANEQFGGLLSYSYSRTNRRPDNVESGWTKMETPDGEEIFALEESLFKDYETERTRQALTGGLEFRPNDATRLWARGSFAKFEDDEYRNQLLLTYDEGDMVAGSNSRKATFDNVTVERQLRHRTQVNEITTLTAGGEHIFGNGAVLDGSLSWASTEQSYPNRNELLFRSKLKPSVTYDFTGDHYEPTYSIFSTQEHMDASQYGYRETAFRSNTTEQEEVSAQMNLELPSRFGDQEVTWKLGGKFRSRDVTADEERFRTRRAGDGPSQSYADLLGDSESRNYDYLLGHKFNNGLVDEYFASARDLADRRMPDSVVSDYEAQEDILAAYGQARFDRGATSVTVGLRVENTKFEGSAPSFVVDANGDEVYSISRVDRDDTEFFPNLTVRHSFSENLIGRFALTRSINRPEFNQIVPRRVEETDGSDISYEIGNPDLKPTLSNNLDFGLEYYFDGLGVLSANAFYKDLSDYRYTLVYGEEVTIDGVVYDAEFATPINAPEGHLMGIELNWQQKFSFLPGWASNFGVFANYTYTDAEIKTAEAYGGRDTFQLPGQSENNYNLALFYENAGLSARLSYTKRSDYLEEINADDADFDLLVEGREQLDFTASYDFGNGIEVFGEAKNLTDSAGVKYYGTRERTYEYEKFGFNVFMGVRFKY</sequence>
<evidence type="ECO:0000259" key="13">
    <source>
        <dbReference type="Pfam" id="PF07715"/>
    </source>
</evidence>
<evidence type="ECO:0000256" key="11">
    <source>
        <dbReference type="SAM" id="SignalP"/>
    </source>
</evidence>
<dbReference type="Pfam" id="PF07715">
    <property type="entry name" value="Plug"/>
    <property type="match status" value="1"/>
</dbReference>
<evidence type="ECO:0000256" key="5">
    <source>
        <dbReference type="ARBA" id="ARBA00023077"/>
    </source>
</evidence>
<keyword evidence="6 8" id="KW-0472">Membrane</keyword>
<comment type="caution">
    <text evidence="14">The sequence shown here is derived from an EMBL/GenBank/DDBJ whole genome shotgun (WGS) entry which is preliminary data.</text>
</comment>
<gene>
    <name evidence="14" type="ORF">GCM10009093_02910</name>
</gene>
<accession>A0ABN0Y0T1</accession>
<evidence type="ECO:0000256" key="6">
    <source>
        <dbReference type="ARBA" id="ARBA00023136"/>
    </source>
</evidence>
<dbReference type="InterPro" id="IPR000531">
    <property type="entry name" value="Beta-barrel_TonB"/>
</dbReference>
<feature type="domain" description="TonB-dependent receptor-like beta-barrel" evidence="12">
    <location>
        <begin position="465"/>
        <end position="909"/>
    </location>
</feature>
<dbReference type="CDD" id="cd01347">
    <property type="entry name" value="ligand_gated_channel"/>
    <property type="match status" value="1"/>
</dbReference>
<comment type="similarity">
    <text evidence="8 9">Belongs to the TonB-dependent receptor family.</text>
</comment>
<reference evidence="14 15" key="1">
    <citation type="journal article" date="2019" name="Int. J. Syst. Evol. Microbiol.">
        <title>The Global Catalogue of Microorganisms (GCM) 10K type strain sequencing project: providing services to taxonomists for standard genome sequencing and annotation.</title>
        <authorList>
            <consortium name="The Broad Institute Genomics Platform"/>
            <consortium name="The Broad Institute Genome Sequencing Center for Infectious Disease"/>
            <person name="Wu L."/>
            <person name="Ma J."/>
        </authorList>
    </citation>
    <scope>NUCLEOTIDE SEQUENCE [LARGE SCALE GENOMIC DNA]</scope>
    <source>
        <strain evidence="14 15">JCM 13476</strain>
    </source>
</reference>
<dbReference type="NCBIfam" id="TIGR01782">
    <property type="entry name" value="TonB-Xanth-Caul"/>
    <property type="match status" value="1"/>
</dbReference>
<dbReference type="EMBL" id="BAAAEJ010000003">
    <property type="protein sequence ID" value="GAA0379310.1"/>
    <property type="molecule type" value="Genomic_DNA"/>
</dbReference>
<dbReference type="Proteomes" id="UP001500791">
    <property type="component" value="Unassembled WGS sequence"/>
</dbReference>
<dbReference type="PANTHER" id="PTHR40980">
    <property type="entry name" value="PLUG DOMAIN-CONTAINING PROTEIN"/>
    <property type="match status" value="1"/>
</dbReference>
<keyword evidence="4 8" id="KW-0812">Transmembrane</keyword>
<comment type="subcellular location">
    <subcellularLocation>
        <location evidence="1 8">Cell outer membrane</location>
        <topology evidence="1 8">Multi-pass membrane protein</topology>
    </subcellularLocation>
</comment>
<evidence type="ECO:0000256" key="1">
    <source>
        <dbReference type="ARBA" id="ARBA00004571"/>
    </source>
</evidence>
<feature type="domain" description="TonB-dependent receptor plug" evidence="13">
    <location>
        <begin position="142"/>
        <end position="233"/>
    </location>
</feature>
<dbReference type="SUPFAM" id="SSF56935">
    <property type="entry name" value="Porins"/>
    <property type="match status" value="1"/>
</dbReference>
<dbReference type="Gene3D" id="2.40.170.20">
    <property type="entry name" value="TonB-dependent receptor, beta-barrel domain"/>
    <property type="match status" value="1"/>
</dbReference>
<evidence type="ECO:0000256" key="7">
    <source>
        <dbReference type="ARBA" id="ARBA00023237"/>
    </source>
</evidence>
<dbReference type="InterPro" id="IPR037066">
    <property type="entry name" value="Plug_dom_sf"/>
</dbReference>
<dbReference type="Gene3D" id="2.60.40.1120">
    <property type="entry name" value="Carboxypeptidase-like, regulatory domain"/>
    <property type="match status" value="1"/>
</dbReference>
<evidence type="ECO:0000256" key="9">
    <source>
        <dbReference type="RuleBase" id="RU003357"/>
    </source>
</evidence>
<organism evidence="14 15">
    <name type="scientific">Brevundimonas terrae</name>
    <dbReference type="NCBI Taxonomy" id="363631"/>
    <lineage>
        <taxon>Bacteria</taxon>
        <taxon>Pseudomonadati</taxon>
        <taxon>Pseudomonadota</taxon>
        <taxon>Alphaproteobacteria</taxon>
        <taxon>Caulobacterales</taxon>
        <taxon>Caulobacteraceae</taxon>
        <taxon>Brevundimonas</taxon>
    </lineage>
</organism>
<evidence type="ECO:0000313" key="14">
    <source>
        <dbReference type="EMBL" id="GAA0379310.1"/>
    </source>
</evidence>
<dbReference type="InterPro" id="IPR010104">
    <property type="entry name" value="TonB_rcpt_bac"/>
</dbReference>
<evidence type="ECO:0000256" key="4">
    <source>
        <dbReference type="ARBA" id="ARBA00022692"/>
    </source>
</evidence>
<dbReference type="InterPro" id="IPR008969">
    <property type="entry name" value="CarboxyPept-like_regulatory"/>
</dbReference>
<dbReference type="PROSITE" id="PS52016">
    <property type="entry name" value="TONB_DEPENDENT_REC_3"/>
    <property type="match status" value="1"/>
</dbReference>
<evidence type="ECO:0000313" key="15">
    <source>
        <dbReference type="Proteomes" id="UP001500791"/>
    </source>
</evidence>
<dbReference type="InterPro" id="IPR036942">
    <property type="entry name" value="Beta-barrel_TonB_sf"/>
</dbReference>
<dbReference type="Pfam" id="PF13620">
    <property type="entry name" value="CarboxypepD_reg"/>
    <property type="match status" value="1"/>
</dbReference>
<evidence type="ECO:0000256" key="3">
    <source>
        <dbReference type="ARBA" id="ARBA00022452"/>
    </source>
</evidence>
<feature type="chain" id="PRO_5047004982" evidence="11">
    <location>
        <begin position="28"/>
        <end position="942"/>
    </location>
</feature>
<feature type="compositionally biased region" description="Basic and acidic residues" evidence="10">
    <location>
        <begin position="540"/>
        <end position="551"/>
    </location>
</feature>
<feature type="region of interest" description="Disordered" evidence="10">
    <location>
        <begin position="540"/>
        <end position="561"/>
    </location>
</feature>
<keyword evidence="3 8" id="KW-1134">Transmembrane beta strand</keyword>
<keyword evidence="15" id="KW-1185">Reference proteome</keyword>
<keyword evidence="11" id="KW-0732">Signal</keyword>
<dbReference type="InterPro" id="IPR039426">
    <property type="entry name" value="TonB-dep_rcpt-like"/>
</dbReference>
<dbReference type="Gene3D" id="2.170.130.10">
    <property type="entry name" value="TonB-dependent receptor, plug domain"/>
    <property type="match status" value="1"/>
</dbReference>
<evidence type="ECO:0000259" key="12">
    <source>
        <dbReference type="Pfam" id="PF00593"/>
    </source>
</evidence>
<feature type="signal peptide" evidence="11">
    <location>
        <begin position="1"/>
        <end position="27"/>
    </location>
</feature>
<keyword evidence="2 8" id="KW-0813">Transport</keyword>
<protein>
    <submittedName>
        <fullName evidence="14">TonB-dependent receptor</fullName>
    </submittedName>
</protein>
<keyword evidence="7 8" id="KW-0998">Cell outer membrane</keyword>
<evidence type="ECO:0000256" key="10">
    <source>
        <dbReference type="SAM" id="MobiDB-lite"/>
    </source>
</evidence>
<evidence type="ECO:0000256" key="2">
    <source>
        <dbReference type="ARBA" id="ARBA00022448"/>
    </source>
</evidence>
<dbReference type="SUPFAM" id="SSF49464">
    <property type="entry name" value="Carboxypeptidase regulatory domain-like"/>
    <property type="match status" value="1"/>
</dbReference>
<keyword evidence="14" id="KW-0675">Receptor</keyword>
<proteinExistence type="inferred from homology"/>